<feature type="coiled-coil region" evidence="1">
    <location>
        <begin position="71"/>
        <end position="98"/>
    </location>
</feature>
<keyword evidence="3" id="KW-1185">Reference proteome</keyword>
<reference evidence="3" key="1">
    <citation type="submission" date="2018-02" db="EMBL/GenBank/DDBJ databases">
        <title>Genome sequencing of Solimonas sp. HR-BB.</title>
        <authorList>
            <person name="Lee Y."/>
            <person name="Jeon C.O."/>
        </authorList>
    </citation>
    <scope>NUCLEOTIDE SEQUENCE [LARGE SCALE GENOMIC DNA]</scope>
    <source>
        <strain evidence="3">HR-E</strain>
    </source>
</reference>
<accession>A0A2P6AV18</accession>
<dbReference type="PANTHER" id="PTHR38765:SF1">
    <property type="entry name" value="DUF484 DOMAIN-CONTAINING PROTEIN"/>
    <property type="match status" value="1"/>
</dbReference>
<dbReference type="PANTHER" id="PTHR38765">
    <property type="entry name" value="DUF484 DOMAIN-CONTAINING PROTEIN"/>
    <property type="match status" value="1"/>
</dbReference>
<dbReference type="Gene3D" id="3.30.450.40">
    <property type="match status" value="1"/>
</dbReference>
<evidence type="ECO:0000313" key="3">
    <source>
        <dbReference type="Proteomes" id="UP000243900"/>
    </source>
</evidence>
<dbReference type="Proteomes" id="UP000243900">
    <property type="component" value="Unassembled WGS sequence"/>
</dbReference>
<comment type="caution">
    <text evidence="2">The sequence shown here is derived from an EMBL/GenBank/DDBJ whole genome shotgun (WGS) entry which is preliminary data.</text>
</comment>
<organism evidence="2 3">
    <name type="scientific">Amnimonas aquatica</name>
    <dbReference type="NCBI Taxonomy" id="2094561"/>
    <lineage>
        <taxon>Bacteria</taxon>
        <taxon>Pseudomonadati</taxon>
        <taxon>Pseudomonadota</taxon>
        <taxon>Gammaproteobacteria</taxon>
        <taxon>Moraxellales</taxon>
        <taxon>Moraxellaceae</taxon>
        <taxon>Amnimonas</taxon>
    </lineage>
</organism>
<evidence type="ECO:0000313" key="2">
    <source>
        <dbReference type="EMBL" id="PQA51803.1"/>
    </source>
</evidence>
<dbReference type="Pfam" id="PF04340">
    <property type="entry name" value="DUF484"/>
    <property type="match status" value="1"/>
</dbReference>
<dbReference type="SUPFAM" id="SSF55781">
    <property type="entry name" value="GAF domain-like"/>
    <property type="match status" value="1"/>
</dbReference>
<dbReference type="InterPro" id="IPR007435">
    <property type="entry name" value="DUF484"/>
</dbReference>
<proteinExistence type="predicted"/>
<gene>
    <name evidence="2" type="ORF">C5O18_01120</name>
</gene>
<dbReference type="InterPro" id="IPR029016">
    <property type="entry name" value="GAF-like_dom_sf"/>
</dbReference>
<dbReference type="AlphaFoldDB" id="A0A2P6AV18"/>
<name>A0A2P6AV18_9GAMM</name>
<evidence type="ECO:0000256" key="1">
    <source>
        <dbReference type="SAM" id="Coils"/>
    </source>
</evidence>
<sequence length="267" mass="30150">MAGRRCQRAHDRPHRARLRRRAAPGRFLVSEPLPALNAERVAAWLRQHPDFFEQHPELLSHLHIRHNSGTVSLIERQVSQLRKRNDELEERLNELMAIASDNDRLFGQLRAVILCILDSTSPAQLGTRLFNELREPFRCQQLSLLSFGNVVEAPWRSLAQAEFEQRLPGLLRNHRALAGKWRRDELRFLFGEDGLQLSSAAVIPLLEGERAIGVVSLGSTEPSHFRSSMDTLFISHLGDIIARLLSGLERRAGGTATRGDDEAARDG</sequence>
<protein>
    <submittedName>
        <fullName evidence="2">DUF484 domain-containing protein</fullName>
    </submittedName>
</protein>
<keyword evidence="1" id="KW-0175">Coiled coil</keyword>
<dbReference type="EMBL" id="PTQZ01000010">
    <property type="protein sequence ID" value="PQA51803.1"/>
    <property type="molecule type" value="Genomic_DNA"/>
</dbReference>